<evidence type="ECO:0000256" key="1">
    <source>
        <dbReference type="ARBA" id="ARBA00008710"/>
    </source>
</evidence>
<organism evidence="4 5">
    <name type="scientific">Nocardia huaxiensis</name>
    <dbReference type="NCBI Taxonomy" id="2755382"/>
    <lineage>
        <taxon>Bacteria</taxon>
        <taxon>Bacillati</taxon>
        <taxon>Actinomycetota</taxon>
        <taxon>Actinomycetes</taxon>
        <taxon>Mycobacteriales</taxon>
        <taxon>Nocardiaceae</taxon>
        <taxon>Nocardia</taxon>
    </lineage>
</organism>
<dbReference type="Proteomes" id="UP000515512">
    <property type="component" value="Chromosome"/>
</dbReference>
<feature type="domain" description="Hemerythrin-like" evidence="3">
    <location>
        <begin position="149"/>
        <end position="286"/>
    </location>
</feature>
<sequence length="295" mass="31689">MNQFQQFVIDEFRANSGRVGGMFEGSTLALLTTIGARTGEQRTSPLGFLSVHGRNVVVASAGGSTSNPGWFHNIRKNPRVTVEVGAETYEAIAAIPQGAERDRLFAEIVSLAPGYGEYQAQTTREIPVVVLHRIDPADGVERVKGLGDFVIEVHEWLRGELAALLEQAHALADGHGDAIGKPQPGLGLRMRTHCVEFCAALTKHHTGESMGAFPQLAQRFPGLAPTLELLGAEHRKVARIQEGIAELVERFVPGHSDPLELAAELEVLAAALEAHFAYEEKELADALNTLGAAPA</sequence>
<evidence type="ECO:0000256" key="2">
    <source>
        <dbReference type="ARBA" id="ARBA00049106"/>
    </source>
</evidence>
<dbReference type="PANTHER" id="PTHR39428:SF1">
    <property type="entry name" value="F420H(2)-DEPENDENT QUINONE REDUCTASE RV1261C"/>
    <property type="match status" value="1"/>
</dbReference>
<dbReference type="KEGG" id="nhu:H0264_31275"/>
<dbReference type="RefSeq" id="WP_181580880.1">
    <property type="nucleotide sequence ID" value="NZ_CP059399.1"/>
</dbReference>
<evidence type="ECO:0000313" key="5">
    <source>
        <dbReference type="Proteomes" id="UP000515512"/>
    </source>
</evidence>
<dbReference type="Gene3D" id="1.20.120.520">
    <property type="entry name" value="nmb1532 protein domain like"/>
    <property type="match status" value="1"/>
</dbReference>
<keyword evidence="5" id="KW-1185">Reference proteome</keyword>
<dbReference type="PANTHER" id="PTHR39428">
    <property type="entry name" value="F420H(2)-DEPENDENT QUINONE REDUCTASE RV1261C"/>
    <property type="match status" value="1"/>
</dbReference>
<dbReference type="GO" id="GO:0070967">
    <property type="term" value="F:coenzyme F420 binding"/>
    <property type="evidence" value="ECO:0007669"/>
    <property type="project" value="TreeGrafter"/>
</dbReference>
<protein>
    <submittedName>
        <fullName evidence="4">Nitroreductase family deazaflavin-dependent oxidoreductase</fullName>
    </submittedName>
</protein>
<reference evidence="4 5" key="1">
    <citation type="submission" date="2020-07" db="EMBL/GenBank/DDBJ databases">
        <authorList>
            <person name="Zhuang K."/>
            <person name="Ran Y."/>
        </authorList>
    </citation>
    <scope>NUCLEOTIDE SEQUENCE [LARGE SCALE GENOMIC DNA]</scope>
    <source>
        <strain evidence="4 5">WCH-YHL-001</strain>
    </source>
</reference>
<gene>
    <name evidence="4" type="ORF">H0264_31275</name>
</gene>
<dbReference type="AlphaFoldDB" id="A0A7D6VGM3"/>
<dbReference type="InterPro" id="IPR012349">
    <property type="entry name" value="Split_barrel_FMN-bd"/>
</dbReference>
<dbReference type="InterPro" id="IPR004378">
    <property type="entry name" value="F420H2_quin_Rdtase"/>
</dbReference>
<comment type="catalytic activity">
    <reaction evidence="2">
        <text>oxidized coenzyme F420-(gamma-L-Glu)(n) + a quinol + H(+) = reduced coenzyme F420-(gamma-L-Glu)(n) + a quinone</text>
        <dbReference type="Rhea" id="RHEA:39663"/>
        <dbReference type="Rhea" id="RHEA-COMP:12939"/>
        <dbReference type="Rhea" id="RHEA-COMP:14378"/>
        <dbReference type="ChEBI" id="CHEBI:15378"/>
        <dbReference type="ChEBI" id="CHEBI:24646"/>
        <dbReference type="ChEBI" id="CHEBI:132124"/>
        <dbReference type="ChEBI" id="CHEBI:133980"/>
        <dbReference type="ChEBI" id="CHEBI:139511"/>
    </reaction>
</comment>
<dbReference type="NCBIfam" id="TIGR00026">
    <property type="entry name" value="hi_GC_TIGR00026"/>
    <property type="match status" value="1"/>
</dbReference>
<dbReference type="EMBL" id="CP059399">
    <property type="protein sequence ID" value="QLY29676.1"/>
    <property type="molecule type" value="Genomic_DNA"/>
</dbReference>
<evidence type="ECO:0000259" key="3">
    <source>
        <dbReference type="Pfam" id="PF01814"/>
    </source>
</evidence>
<evidence type="ECO:0000313" key="4">
    <source>
        <dbReference type="EMBL" id="QLY29676.1"/>
    </source>
</evidence>
<proteinExistence type="inferred from homology"/>
<dbReference type="Gene3D" id="2.30.110.10">
    <property type="entry name" value="Electron Transport, Fmn-binding Protein, Chain A"/>
    <property type="match status" value="1"/>
</dbReference>
<dbReference type="GO" id="GO:0005886">
    <property type="term" value="C:plasma membrane"/>
    <property type="evidence" value="ECO:0007669"/>
    <property type="project" value="TreeGrafter"/>
</dbReference>
<accession>A0A7D6VGM3</accession>
<name>A0A7D6VGM3_9NOCA</name>
<dbReference type="SUPFAM" id="SSF50475">
    <property type="entry name" value="FMN-binding split barrel"/>
    <property type="match status" value="1"/>
</dbReference>
<dbReference type="GO" id="GO:0016491">
    <property type="term" value="F:oxidoreductase activity"/>
    <property type="evidence" value="ECO:0007669"/>
    <property type="project" value="InterPro"/>
</dbReference>
<dbReference type="Pfam" id="PF01814">
    <property type="entry name" value="Hemerythrin"/>
    <property type="match status" value="1"/>
</dbReference>
<comment type="similarity">
    <text evidence="1">Belongs to the F420H(2)-dependent quinone reductase family.</text>
</comment>
<dbReference type="InterPro" id="IPR012312">
    <property type="entry name" value="Hemerythrin-like"/>
</dbReference>
<dbReference type="Pfam" id="PF04075">
    <property type="entry name" value="F420H2_quin_red"/>
    <property type="match status" value="1"/>
</dbReference>